<dbReference type="Gene3D" id="1.20.1270.60">
    <property type="entry name" value="Arfaptin homology (AH) domain/BAR domain"/>
    <property type="match status" value="1"/>
</dbReference>
<evidence type="ECO:0000256" key="6">
    <source>
        <dbReference type="SAM" id="MobiDB-lite"/>
    </source>
</evidence>
<feature type="compositionally biased region" description="Basic and acidic residues" evidence="6">
    <location>
        <begin position="200"/>
        <end position="215"/>
    </location>
</feature>
<feature type="region of interest" description="Disordered" evidence="6">
    <location>
        <begin position="200"/>
        <end position="269"/>
    </location>
</feature>
<dbReference type="EMBL" id="AZGZ01000008">
    <property type="protein sequence ID" value="KZZ93507.1"/>
    <property type="molecule type" value="Genomic_DNA"/>
</dbReference>
<dbReference type="InterPro" id="IPR001164">
    <property type="entry name" value="ArfGAP_dom"/>
</dbReference>
<feature type="region of interest" description="Disordered" evidence="6">
    <location>
        <begin position="542"/>
        <end position="621"/>
    </location>
</feature>
<keyword evidence="5" id="KW-0343">GTPase activation</keyword>
<feature type="compositionally biased region" description="Low complexity" evidence="6">
    <location>
        <begin position="565"/>
        <end position="576"/>
    </location>
</feature>
<dbReference type="InterPro" id="IPR027267">
    <property type="entry name" value="AH/BAR_dom_sf"/>
</dbReference>
<reference evidence="8 9" key="1">
    <citation type="journal article" date="2016" name="Genome Biol. Evol.">
        <title>Divergent and convergent evolution of fungal pathogenicity.</title>
        <authorList>
            <person name="Shang Y."/>
            <person name="Xiao G."/>
            <person name="Zheng P."/>
            <person name="Cen K."/>
            <person name="Zhan S."/>
            <person name="Wang C."/>
        </authorList>
    </citation>
    <scope>NUCLEOTIDE SEQUENCE [LARGE SCALE GENOMIC DNA]</scope>
    <source>
        <strain evidence="8 9">ARSEF 7405</strain>
    </source>
</reference>
<keyword evidence="5" id="KW-0963">Cytoplasm</keyword>
<keyword evidence="5" id="KW-0040">ANK repeat</keyword>
<dbReference type="InterPro" id="IPR004148">
    <property type="entry name" value="BAR_dom"/>
</dbReference>
<dbReference type="Pfam" id="PF16746">
    <property type="entry name" value="BAR_3"/>
    <property type="match status" value="1"/>
</dbReference>
<organism evidence="8 9">
    <name type="scientific">Ascosphaera apis ARSEF 7405</name>
    <dbReference type="NCBI Taxonomy" id="392613"/>
    <lineage>
        <taxon>Eukaryota</taxon>
        <taxon>Fungi</taxon>
        <taxon>Dikarya</taxon>
        <taxon>Ascomycota</taxon>
        <taxon>Pezizomycotina</taxon>
        <taxon>Eurotiomycetes</taxon>
        <taxon>Eurotiomycetidae</taxon>
        <taxon>Onygenales</taxon>
        <taxon>Ascosphaeraceae</taxon>
        <taxon>Ascosphaera</taxon>
    </lineage>
</organism>
<dbReference type="InterPro" id="IPR037278">
    <property type="entry name" value="ARFGAP/RecO"/>
</dbReference>
<accession>A0A168A5Z8</accession>
<comment type="caution">
    <text evidence="8">The sequence shown here is derived from an EMBL/GenBank/DDBJ whole genome shotgun (WGS) entry which is preliminary data.</text>
</comment>
<dbReference type="AlphaFoldDB" id="A0A168A5Z8"/>
<protein>
    <recommendedName>
        <fullName evidence="5">ADP-ribosylation factor GTPase-activating protein</fullName>
    </recommendedName>
</protein>
<evidence type="ECO:0000256" key="5">
    <source>
        <dbReference type="RuleBase" id="RU369028"/>
    </source>
</evidence>
<dbReference type="GO" id="GO:0005096">
    <property type="term" value="F:GTPase activator activity"/>
    <property type="evidence" value="ECO:0007669"/>
    <property type="project" value="UniProtKB-KW"/>
</dbReference>
<dbReference type="InterPro" id="IPR045258">
    <property type="entry name" value="ACAP1/2/3-like"/>
</dbReference>
<dbReference type="SUPFAM" id="SSF103657">
    <property type="entry name" value="BAR/IMD domain-like"/>
    <property type="match status" value="1"/>
</dbReference>
<comment type="subcellular location">
    <subcellularLocation>
        <location evidence="5">Cytoplasm</location>
    </subcellularLocation>
</comment>
<evidence type="ECO:0000313" key="8">
    <source>
        <dbReference type="EMBL" id="KZZ93507.1"/>
    </source>
</evidence>
<sequence length="621" mass="68725">MGIVASRPDDPDAALYLKDPTKFNGFIGALAEASSNGIQPAVEHYFDKIARQLLKYEEQNSLHLQKLVIEPLSKLYNHDIKLAESKRKDFEEESKDYYAYVGRYLGQRQDSLKHKKRAESDSKYQTKRRNFELKRFDYSSFMQDLHGGRKEQEMLSHLTRYANFQARSYLATAKNIEAMMPQLEALVDEVTKADKEFEFQRTEREEKRRTLEKSAKAYVEPEMLAPQGPTTPGMTTTSDFDLSRADSTASQARGKNTPSSVPTNHSATAAPSGLCRRITVGGRPNYVRDTSGNAYEDNPAKLLQMIRDADPMNKTCADCGSTSKVEWVSINLGMVFCIECSGIHRSLGTHISKVRSLTLDVHSFTIDIVELLIQIGNRVGNSVWEGRLDPSVKPLPSSTREERLKFITAKYAERAFVQELSPTLSRYSTPNETLIASIKKNDIEGVLYGIALRADLNATDRSRSTRAFFLALAAADPASPSQSMRNIPPNSGSSSSTTTGFKATEPRSISFPIAELLVQNGAEVPTTAPPIPLSTAAQTYYTQRSSRAARQSPIKFNSHNSPGEVSSSNKVHSSNSTAARVENLSSSLQSNYEGKDREKANKRGSAGARFAGKVASLGLDR</sequence>
<dbReference type="InterPro" id="IPR038508">
    <property type="entry name" value="ArfGAP_dom_sf"/>
</dbReference>
<keyword evidence="1 5" id="KW-0479">Metal-binding</keyword>
<dbReference type="PANTHER" id="PTHR23180:SF160">
    <property type="entry name" value="ADP-RIBOSYLATION FACTOR GTPASE-ACTIVATING PROTEIN EFFECTOR PROTEIN 1"/>
    <property type="match status" value="1"/>
</dbReference>
<feature type="compositionally biased region" description="Polar residues" evidence="6">
    <location>
        <begin position="583"/>
        <end position="592"/>
    </location>
</feature>
<dbReference type="SMART" id="SM00105">
    <property type="entry name" value="ArfGap"/>
    <property type="match status" value="1"/>
</dbReference>
<evidence type="ECO:0000256" key="2">
    <source>
        <dbReference type="ARBA" id="ARBA00022771"/>
    </source>
</evidence>
<dbReference type="GO" id="GO:0005768">
    <property type="term" value="C:endosome"/>
    <property type="evidence" value="ECO:0007669"/>
    <property type="project" value="TreeGrafter"/>
</dbReference>
<comment type="function">
    <text evidence="5">GTPase-activating protein for the ADP ribosylation factor family.</text>
</comment>
<dbReference type="Proteomes" id="UP000242877">
    <property type="component" value="Unassembled WGS sequence"/>
</dbReference>
<dbReference type="Pfam" id="PF01412">
    <property type="entry name" value="ArfGap"/>
    <property type="match status" value="1"/>
</dbReference>
<dbReference type="GO" id="GO:0005802">
    <property type="term" value="C:trans-Golgi network"/>
    <property type="evidence" value="ECO:0007669"/>
    <property type="project" value="TreeGrafter"/>
</dbReference>
<evidence type="ECO:0000313" key="9">
    <source>
        <dbReference type="Proteomes" id="UP000242877"/>
    </source>
</evidence>
<dbReference type="FunFam" id="1.10.220.150:FF:000017">
    <property type="entry name" value="ARF GTPase activator (Csx2), putative"/>
    <property type="match status" value="1"/>
</dbReference>
<dbReference type="PROSITE" id="PS50115">
    <property type="entry name" value="ARFGAP"/>
    <property type="match status" value="1"/>
</dbReference>
<dbReference type="CDD" id="cd08204">
    <property type="entry name" value="ArfGap"/>
    <property type="match status" value="1"/>
</dbReference>
<dbReference type="CDD" id="cd07608">
    <property type="entry name" value="BAR_ArfGAP_fungi"/>
    <property type="match status" value="1"/>
</dbReference>
<feature type="compositionally biased region" description="Polar residues" evidence="6">
    <location>
        <begin position="245"/>
        <end position="269"/>
    </location>
</feature>
<dbReference type="OrthoDB" id="10266696at2759"/>
<feature type="region of interest" description="Disordered" evidence="6">
    <location>
        <begin position="479"/>
        <end position="503"/>
    </location>
</feature>
<dbReference type="VEuPathDB" id="FungiDB:AAP_02299"/>
<keyword evidence="9" id="KW-1185">Reference proteome</keyword>
<evidence type="ECO:0000256" key="3">
    <source>
        <dbReference type="ARBA" id="ARBA00022833"/>
    </source>
</evidence>
<feature type="compositionally biased region" description="Low complexity" evidence="6">
    <location>
        <begin position="228"/>
        <end position="237"/>
    </location>
</feature>
<dbReference type="PANTHER" id="PTHR23180">
    <property type="entry name" value="CENTAURIN/ARF"/>
    <property type="match status" value="1"/>
</dbReference>
<evidence type="ECO:0000256" key="1">
    <source>
        <dbReference type="ARBA" id="ARBA00022723"/>
    </source>
</evidence>
<name>A0A168A5Z8_9EURO</name>
<keyword evidence="5" id="KW-0677">Repeat</keyword>
<proteinExistence type="predicted"/>
<feature type="domain" description="Arf-GAP" evidence="7">
    <location>
        <begin position="300"/>
        <end position="424"/>
    </location>
</feature>
<evidence type="ECO:0000259" key="7">
    <source>
        <dbReference type="PROSITE" id="PS50115"/>
    </source>
</evidence>
<feature type="compositionally biased region" description="Low complexity" evidence="6">
    <location>
        <begin position="491"/>
        <end position="500"/>
    </location>
</feature>
<feature type="compositionally biased region" description="Polar residues" evidence="6">
    <location>
        <begin position="542"/>
        <end position="564"/>
    </location>
</feature>
<dbReference type="Gene3D" id="1.10.220.150">
    <property type="entry name" value="Arf GTPase activating protein"/>
    <property type="match status" value="1"/>
</dbReference>
<keyword evidence="3 5" id="KW-0862">Zinc</keyword>
<gene>
    <name evidence="8" type="ORF">AAP_02299</name>
</gene>
<keyword evidence="2 4" id="KW-0863">Zinc-finger</keyword>
<dbReference type="SUPFAM" id="SSF57863">
    <property type="entry name" value="ArfGap/RecO-like zinc finger"/>
    <property type="match status" value="1"/>
</dbReference>
<evidence type="ECO:0000256" key="4">
    <source>
        <dbReference type="PROSITE-ProRule" id="PRU00288"/>
    </source>
</evidence>
<dbReference type="GO" id="GO:0008270">
    <property type="term" value="F:zinc ion binding"/>
    <property type="evidence" value="ECO:0007669"/>
    <property type="project" value="UniProtKB-KW"/>
</dbReference>
<dbReference type="GO" id="GO:0006891">
    <property type="term" value="P:intra-Golgi vesicle-mediated transport"/>
    <property type="evidence" value="ECO:0007669"/>
    <property type="project" value="TreeGrafter"/>
</dbReference>